<dbReference type="PANTHER" id="PTHR33116:SF84">
    <property type="entry name" value="RNA-DIRECTED DNA POLYMERASE"/>
    <property type="match status" value="1"/>
</dbReference>
<evidence type="ECO:0008006" key="3">
    <source>
        <dbReference type="Google" id="ProtNLM"/>
    </source>
</evidence>
<comment type="caution">
    <text evidence="1">The sequence shown here is derived from an EMBL/GenBank/DDBJ whole genome shotgun (WGS) entry which is preliminary data.</text>
</comment>
<reference evidence="1" key="1">
    <citation type="submission" date="2024-03" db="EMBL/GenBank/DDBJ databases">
        <title>WGS assembly of Saponaria officinalis var. Norfolk2.</title>
        <authorList>
            <person name="Jenkins J."/>
            <person name="Shu S."/>
            <person name="Grimwood J."/>
            <person name="Barry K."/>
            <person name="Goodstein D."/>
            <person name="Schmutz J."/>
            <person name="Leebens-Mack J."/>
            <person name="Osbourn A."/>
        </authorList>
    </citation>
    <scope>NUCLEOTIDE SEQUENCE [LARGE SCALE GENOMIC DNA]</scope>
    <source>
        <strain evidence="1">JIC</strain>
    </source>
</reference>
<dbReference type="EMBL" id="JBDFQZ010000009">
    <property type="protein sequence ID" value="KAK9689235.1"/>
    <property type="molecule type" value="Genomic_DNA"/>
</dbReference>
<dbReference type="Proteomes" id="UP001443914">
    <property type="component" value="Unassembled WGS sequence"/>
</dbReference>
<protein>
    <recommendedName>
        <fullName evidence="3">Reverse transcriptase zinc-binding domain-containing protein</fullName>
    </recommendedName>
</protein>
<dbReference type="PANTHER" id="PTHR33116">
    <property type="entry name" value="REVERSE TRANSCRIPTASE ZINC-BINDING DOMAIN-CONTAINING PROTEIN-RELATED-RELATED"/>
    <property type="match status" value="1"/>
</dbReference>
<dbReference type="AlphaFoldDB" id="A0AAW1IIG7"/>
<keyword evidence="2" id="KW-1185">Reference proteome</keyword>
<evidence type="ECO:0000313" key="1">
    <source>
        <dbReference type="EMBL" id="KAK9689235.1"/>
    </source>
</evidence>
<sequence length="269" mass="31420">MVFARGDLPSVKAVSTTLDAFAHVFGLWANTEKIDVYLGGIAHVTADQILGATGFTRGSFPFRYLGIPLNSSRLASNIFSGGEELAWNKPLLVRWIWGLVMNKHDLWSSWLSSYVLKRQAIWTVSGKQSDSDIFARVGAVDYATTLVRSWARGDCFATSLVYYFLRDVQPRFYGIVMINHYVWHHVLVWMGFKRRAWALSREFDWIMKHVRRRHWRTQWMQVAFTSSIHNIWLERNYRIFLDREMDRDSLISRIKFHVSVRVLNNVRGV</sequence>
<organism evidence="1 2">
    <name type="scientific">Saponaria officinalis</name>
    <name type="common">Common soapwort</name>
    <name type="synonym">Lychnis saponaria</name>
    <dbReference type="NCBI Taxonomy" id="3572"/>
    <lineage>
        <taxon>Eukaryota</taxon>
        <taxon>Viridiplantae</taxon>
        <taxon>Streptophyta</taxon>
        <taxon>Embryophyta</taxon>
        <taxon>Tracheophyta</taxon>
        <taxon>Spermatophyta</taxon>
        <taxon>Magnoliopsida</taxon>
        <taxon>eudicotyledons</taxon>
        <taxon>Gunneridae</taxon>
        <taxon>Pentapetalae</taxon>
        <taxon>Caryophyllales</taxon>
        <taxon>Caryophyllaceae</taxon>
        <taxon>Caryophylleae</taxon>
        <taxon>Saponaria</taxon>
    </lineage>
</organism>
<proteinExistence type="predicted"/>
<accession>A0AAW1IIG7</accession>
<gene>
    <name evidence="1" type="ORF">RND81_09G045200</name>
</gene>
<evidence type="ECO:0000313" key="2">
    <source>
        <dbReference type="Proteomes" id="UP001443914"/>
    </source>
</evidence>
<name>A0AAW1IIG7_SAPOF</name>